<name>A0ABV1GWH0_9BACT</name>
<evidence type="ECO:0008006" key="3">
    <source>
        <dbReference type="Google" id="ProtNLM"/>
    </source>
</evidence>
<evidence type="ECO:0000313" key="2">
    <source>
        <dbReference type="Proteomes" id="UP001460202"/>
    </source>
</evidence>
<organism evidence="1 2">
    <name type="scientific">Alistipes intestinihominis</name>
    <dbReference type="NCBI Taxonomy" id="3133172"/>
    <lineage>
        <taxon>Bacteria</taxon>
        <taxon>Pseudomonadati</taxon>
        <taxon>Bacteroidota</taxon>
        <taxon>Bacteroidia</taxon>
        <taxon>Bacteroidales</taxon>
        <taxon>Rikenellaceae</taxon>
        <taxon>Alistipes</taxon>
    </lineage>
</organism>
<comment type="caution">
    <text evidence="1">The sequence shown here is derived from an EMBL/GenBank/DDBJ whole genome shotgun (WGS) entry which is preliminary data.</text>
</comment>
<proteinExistence type="predicted"/>
<gene>
    <name evidence="1" type="ORF">WMO46_07350</name>
</gene>
<dbReference type="RefSeq" id="WP_349094102.1">
    <property type="nucleotide sequence ID" value="NZ_JBBMFL010000006.1"/>
</dbReference>
<dbReference type="EMBL" id="JBBMFL010000006">
    <property type="protein sequence ID" value="MEQ2544759.1"/>
    <property type="molecule type" value="Genomic_DNA"/>
</dbReference>
<sequence length="145" mass="16523">MTRFSNKDSELWPRIEMVIRWSGMSTNAFARHIGLPRGENLYQIKRGNNGLSIHVADMICEKFPEIDELWLLTGKNDMFFSADTCRCREAVQSTVHSAASRQTDPCRLCIAGRILPVLLQKGVSNPVGTAFRYTENLISKYRNIE</sequence>
<evidence type="ECO:0000313" key="1">
    <source>
        <dbReference type="EMBL" id="MEQ2544759.1"/>
    </source>
</evidence>
<dbReference type="Proteomes" id="UP001460202">
    <property type="component" value="Unassembled WGS sequence"/>
</dbReference>
<reference evidence="1 2" key="1">
    <citation type="submission" date="2024-03" db="EMBL/GenBank/DDBJ databases">
        <title>Human intestinal bacterial collection.</title>
        <authorList>
            <person name="Pauvert C."/>
            <person name="Hitch T.C.A."/>
            <person name="Clavel T."/>
        </authorList>
    </citation>
    <scope>NUCLEOTIDE SEQUENCE [LARGE SCALE GENOMIC DNA]</scope>
    <source>
        <strain evidence="1 2">CLA-KB-H122</strain>
    </source>
</reference>
<accession>A0ABV1GWH0</accession>
<keyword evidence="2" id="KW-1185">Reference proteome</keyword>
<protein>
    <recommendedName>
        <fullName evidence="3">XRE family transcriptional regulator</fullName>
    </recommendedName>
</protein>